<dbReference type="InterPro" id="IPR041698">
    <property type="entry name" value="Methyltransf_25"/>
</dbReference>
<keyword evidence="1 3" id="KW-0808">Transferase</keyword>
<dbReference type="GO" id="GO:0008168">
    <property type="term" value="F:methyltransferase activity"/>
    <property type="evidence" value="ECO:0007669"/>
    <property type="project" value="UniProtKB-KW"/>
</dbReference>
<proteinExistence type="predicted"/>
<dbReference type="RefSeq" id="WP_139626496.1">
    <property type="nucleotide sequence ID" value="NZ_VDCI01000003.1"/>
</dbReference>
<dbReference type="Pfam" id="PF13649">
    <property type="entry name" value="Methyltransf_25"/>
    <property type="match status" value="1"/>
</dbReference>
<reference evidence="3 4" key="1">
    <citation type="submission" date="2019-05" db="EMBL/GenBank/DDBJ databases">
        <title>Draft Whole-Genome sequence of the green sulfur bacterium Prosthecochloris vibrioformis DSM 260.</title>
        <authorList>
            <person name="Meyer T.E."/>
            <person name="Kyndt J.A."/>
        </authorList>
    </citation>
    <scope>NUCLEOTIDE SEQUENCE [LARGE SCALE GENOMIC DNA]</scope>
    <source>
        <strain evidence="3 4">DSM 260</strain>
    </source>
</reference>
<protein>
    <submittedName>
        <fullName evidence="3">Class I SAM-dependent methyltransferase</fullName>
    </submittedName>
</protein>
<comment type="caution">
    <text evidence="3">The sequence shown here is derived from an EMBL/GenBank/DDBJ whole genome shotgun (WGS) entry which is preliminary data.</text>
</comment>
<dbReference type="CDD" id="cd02440">
    <property type="entry name" value="AdoMet_MTases"/>
    <property type="match status" value="1"/>
</dbReference>
<dbReference type="Proteomes" id="UP000309544">
    <property type="component" value="Unassembled WGS sequence"/>
</dbReference>
<accession>A0A5C4S0R2</accession>
<keyword evidence="4" id="KW-1185">Reference proteome</keyword>
<gene>
    <name evidence="3" type="ORF">FGF68_05630</name>
</gene>
<dbReference type="Gene3D" id="2.20.25.110">
    <property type="entry name" value="S-adenosyl-L-methionine-dependent methyltransferases"/>
    <property type="match status" value="1"/>
</dbReference>
<evidence type="ECO:0000259" key="2">
    <source>
        <dbReference type="Pfam" id="PF13649"/>
    </source>
</evidence>
<keyword evidence="3" id="KW-0489">Methyltransferase</keyword>
<organism evidence="3 4">
    <name type="scientific">Prosthecochloris vibrioformis</name>
    <name type="common">Chlorobium vibrioforme</name>
    <dbReference type="NCBI Taxonomy" id="1098"/>
    <lineage>
        <taxon>Bacteria</taxon>
        <taxon>Pseudomonadati</taxon>
        <taxon>Chlorobiota</taxon>
        <taxon>Chlorobiia</taxon>
        <taxon>Chlorobiales</taxon>
        <taxon>Chlorobiaceae</taxon>
        <taxon>Prosthecochloris</taxon>
    </lineage>
</organism>
<dbReference type="GO" id="GO:0032259">
    <property type="term" value="P:methylation"/>
    <property type="evidence" value="ECO:0007669"/>
    <property type="project" value="UniProtKB-KW"/>
</dbReference>
<dbReference type="SUPFAM" id="SSF53335">
    <property type="entry name" value="S-adenosyl-L-methionine-dependent methyltransferases"/>
    <property type="match status" value="1"/>
</dbReference>
<name>A0A5C4S0R2_PROVB</name>
<evidence type="ECO:0000313" key="4">
    <source>
        <dbReference type="Proteomes" id="UP000309544"/>
    </source>
</evidence>
<evidence type="ECO:0000256" key="1">
    <source>
        <dbReference type="ARBA" id="ARBA00022679"/>
    </source>
</evidence>
<dbReference type="PANTHER" id="PTHR43861">
    <property type="entry name" value="TRANS-ACONITATE 2-METHYLTRANSFERASE-RELATED"/>
    <property type="match status" value="1"/>
</dbReference>
<dbReference type="EMBL" id="VDCI01000003">
    <property type="protein sequence ID" value="TNJ37050.1"/>
    <property type="molecule type" value="Genomic_DNA"/>
</dbReference>
<sequence length="253" mass="28573">MSTEHTAWFAAWFNHPLYLKLYSHRDASEARRCVETILKETSLAPQATPTPHILDVACGAGRHALEFSRRGFNVTANDLSPYLINCTRAHAEKEGLGITCTRQDMRTLDIDGSYELAVQLFSSFGYFDRNEDDAQVIQQVYRHLKPGGWYALDLINPAHLEKTLIPHSEKQVDELTVIEERSIANGRVKKEISITGPDGTHRFSESVRLFSSASIRTLLEQEGFEIVRILGDYGGTPFDSEHSPRMLLLSRKP</sequence>
<evidence type="ECO:0000313" key="3">
    <source>
        <dbReference type="EMBL" id="TNJ37050.1"/>
    </source>
</evidence>
<feature type="domain" description="Methyltransferase" evidence="2">
    <location>
        <begin position="53"/>
        <end position="148"/>
    </location>
</feature>
<dbReference type="Gene3D" id="3.40.50.150">
    <property type="entry name" value="Vaccinia Virus protein VP39"/>
    <property type="match status" value="1"/>
</dbReference>
<dbReference type="InterPro" id="IPR029063">
    <property type="entry name" value="SAM-dependent_MTases_sf"/>
</dbReference>
<dbReference type="AlphaFoldDB" id="A0A5C4S0R2"/>